<dbReference type="PANTHER" id="PTHR46910">
    <property type="entry name" value="TRANSCRIPTION FACTOR PDR1"/>
    <property type="match status" value="1"/>
</dbReference>
<feature type="domain" description="Zn(2)-C6 fungal-type" evidence="4">
    <location>
        <begin position="6"/>
        <end position="51"/>
    </location>
</feature>
<evidence type="ECO:0000256" key="1">
    <source>
        <dbReference type="ARBA" id="ARBA00023015"/>
    </source>
</evidence>
<proteinExistence type="predicted"/>
<dbReference type="STRING" id="36646.A0A1V6V9E0"/>
<reference evidence="6" key="1">
    <citation type="journal article" date="2017" name="Nat. Microbiol.">
        <title>Global analysis of biosynthetic gene clusters reveals vast potential of secondary metabolite production in Penicillium species.</title>
        <authorList>
            <person name="Nielsen J.C."/>
            <person name="Grijseels S."/>
            <person name="Prigent S."/>
            <person name="Ji B."/>
            <person name="Dainat J."/>
            <person name="Nielsen K.F."/>
            <person name="Frisvad J.C."/>
            <person name="Workman M."/>
            <person name="Nielsen J."/>
        </authorList>
    </citation>
    <scope>NUCLEOTIDE SEQUENCE [LARGE SCALE GENOMIC DNA]</scope>
    <source>
        <strain evidence="6">IBT 31321</strain>
    </source>
</reference>
<keyword evidence="6" id="KW-1185">Reference proteome</keyword>
<dbReference type="AlphaFoldDB" id="A0A1V6V9E0"/>
<keyword evidence="2" id="KW-0804">Transcription</keyword>
<dbReference type="InterPro" id="IPR007219">
    <property type="entry name" value="XnlR_reg_dom"/>
</dbReference>
<evidence type="ECO:0000313" key="5">
    <source>
        <dbReference type="EMBL" id="OQE47276.1"/>
    </source>
</evidence>
<keyword evidence="3" id="KW-0539">Nucleus</keyword>
<evidence type="ECO:0000256" key="3">
    <source>
        <dbReference type="ARBA" id="ARBA00023242"/>
    </source>
</evidence>
<accession>A0A1V6V9E0</accession>
<dbReference type="InterPro" id="IPR050987">
    <property type="entry name" value="AtrR-like"/>
</dbReference>
<keyword evidence="1" id="KW-0805">Transcription regulation</keyword>
<gene>
    <name evidence="5" type="ORF">PENCOP_c001G07760</name>
</gene>
<dbReference type="PROSITE" id="PS50048">
    <property type="entry name" value="ZN2_CY6_FUNGAL_2"/>
    <property type="match status" value="1"/>
</dbReference>
<dbReference type="Pfam" id="PF04082">
    <property type="entry name" value="Fungal_trans"/>
    <property type="match status" value="1"/>
</dbReference>
<name>A0A1V6V9E0_9EURO</name>
<dbReference type="GO" id="GO:0000981">
    <property type="term" value="F:DNA-binding transcription factor activity, RNA polymerase II-specific"/>
    <property type="evidence" value="ECO:0007669"/>
    <property type="project" value="InterPro"/>
</dbReference>
<evidence type="ECO:0000313" key="6">
    <source>
        <dbReference type="Proteomes" id="UP000191500"/>
    </source>
</evidence>
<dbReference type="Proteomes" id="UP000191500">
    <property type="component" value="Unassembled WGS sequence"/>
</dbReference>
<dbReference type="GO" id="GO:0008270">
    <property type="term" value="F:zinc ion binding"/>
    <property type="evidence" value="ECO:0007669"/>
    <property type="project" value="InterPro"/>
</dbReference>
<sequence length="455" mass="50400">MSADQACVRCRRQKRRCDKVLPCCTLCKRCVAARIIGVHADQFRLNKHCDYLLPAEVPRLLPVPDWADLTPSNMCHTLEALVSSIVGDRLQVQAAAAFYFRTIHTWFPIISEPSYNIRSLNAHVQAASAPSDLSLLTLCMALVCKEPVGGELPPSTRSMYASLKSFVALLEAMGTNSLEMLQSRLLLTVFEIGHAMYPSAYISAAANMRAAVSLGINTTCKNLRKDFRDPRKVEEARQTWQGIVITDRYVSLENSQAPNTYSDRSKATESEDWAKVEVDSFTRLAHASQLLERVLVHIHTTQSNPLFDSVEAVQILKSLTSFLVTFQSGNSDPPHPLSDSALALCRSAMLETLEVGSHMDIPDNEYCIRTSINILKSLVHEIARGAEISPPVEMMTLSVFLPHCIYKAAMVCLGDARVSGCVDPESLIQPLKDLLGYLGMRWVAAKRYLAKVQSS</sequence>
<dbReference type="CDD" id="cd00067">
    <property type="entry name" value="GAL4"/>
    <property type="match status" value="1"/>
</dbReference>
<evidence type="ECO:0000259" key="4">
    <source>
        <dbReference type="PROSITE" id="PS50048"/>
    </source>
</evidence>
<evidence type="ECO:0000256" key="2">
    <source>
        <dbReference type="ARBA" id="ARBA00023163"/>
    </source>
</evidence>
<protein>
    <recommendedName>
        <fullName evidence="4">Zn(2)-C6 fungal-type domain-containing protein</fullName>
    </recommendedName>
</protein>
<comment type="caution">
    <text evidence="5">The sequence shown here is derived from an EMBL/GenBank/DDBJ whole genome shotgun (WGS) entry which is preliminary data.</text>
</comment>
<dbReference type="GO" id="GO:0003677">
    <property type="term" value="F:DNA binding"/>
    <property type="evidence" value="ECO:0007669"/>
    <property type="project" value="InterPro"/>
</dbReference>
<dbReference type="InterPro" id="IPR001138">
    <property type="entry name" value="Zn2Cys6_DnaBD"/>
</dbReference>
<organism evidence="5 6">
    <name type="scientific">Penicillium coprophilum</name>
    <dbReference type="NCBI Taxonomy" id="36646"/>
    <lineage>
        <taxon>Eukaryota</taxon>
        <taxon>Fungi</taxon>
        <taxon>Dikarya</taxon>
        <taxon>Ascomycota</taxon>
        <taxon>Pezizomycotina</taxon>
        <taxon>Eurotiomycetes</taxon>
        <taxon>Eurotiomycetidae</taxon>
        <taxon>Eurotiales</taxon>
        <taxon>Aspergillaceae</taxon>
        <taxon>Penicillium</taxon>
    </lineage>
</organism>
<dbReference type="EMBL" id="MDDG01000001">
    <property type="protein sequence ID" value="OQE47276.1"/>
    <property type="molecule type" value="Genomic_DNA"/>
</dbReference>
<dbReference type="CDD" id="cd12148">
    <property type="entry name" value="fungal_TF_MHR"/>
    <property type="match status" value="1"/>
</dbReference>
<dbReference type="GO" id="GO:0006351">
    <property type="term" value="P:DNA-templated transcription"/>
    <property type="evidence" value="ECO:0007669"/>
    <property type="project" value="InterPro"/>
</dbReference>
<dbReference type="PANTHER" id="PTHR46910:SF11">
    <property type="entry name" value="ZN(2)-C6 FUNGAL-TYPE DOMAIN-CONTAINING PROTEIN"/>
    <property type="match status" value="1"/>
</dbReference>